<protein>
    <recommendedName>
        <fullName evidence="3">SbsA Ig-like domain-containing protein</fullName>
    </recommendedName>
</protein>
<dbReference type="Proteomes" id="UP000184529">
    <property type="component" value="Unassembled WGS sequence"/>
</dbReference>
<organism evidence="1 2">
    <name type="scientific">Desulfofundulus thermosubterraneus DSM 16057</name>
    <dbReference type="NCBI Taxonomy" id="1121432"/>
    <lineage>
        <taxon>Bacteria</taxon>
        <taxon>Bacillati</taxon>
        <taxon>Bacillota</taxon>
        <taxon>Clostridia</taxon>
        <taxon>Eubacteriales</taxon>
        <taxon>Peptococcaceae</taxon>
        <taxon>Desulfofundulus</taxon>
    </lineage>
</organism>
<evidence type="ECO:0000313" key="2">
    <source>
        <dbReference type="Proteomes" id="UP000184529"/>
    </source>
</evidence>
<accession>A0A1M6MTX0</accession>
<proteinExistence type="predicted"/>
<reference evidence="2" key="1">
    <citation type="submission" date="2016-11" db="EMBL/GenBank/DDBJ databases">
        <authorList>
            <person name="Varghese N."/>
            <person name="Submissions S."/>
        </authorList>
    </citation>
    <scope>NUCLEOTIDE SEQUENCE [LARGE SCALE GENOMIC DNA]</scope>
    <source>
        <strain evidence="2">DSM 16057</strain>
    </source>
</reference>
<keyword evidence="2" id="KW-1185">Reference proteome</keyword>
<evidence type="ECO:0000313" key="1">
    <source>
        <dbReference type="EMBL" id="SHJ86703.1"/>
    </source>
</evidence>
<dbReference type="RefSeq" id="WP_165613300.1">
    <property type="nucleotide sequence ID" value="NZ_FQZM01000083.1"/>
</dbReference>
<gene>
    <name evidence="1" type="ORF">SAMN02745219_03525</name>
</gene>
<sequence length="72" mass="7665">TATGAELPCTLYFVGEVNAGETGGYTTFWLKPRNALLPGQTYTLRVDAGLTAISGQKLAETYITIIKVLPST</sequence>
<name>A0A1M6MTX0_9FIRM</name>
<feature type="non-terminal residue" evidence="1">
    <location>
        <position position="1"/>
    </location>
</feature>
<evidence type="ECO:0008006" key="3">
    <source>
        <dbReference type="Google" id="ProtNLM"/>
    </source>
</evidence>
<dbReference type="AlphaFoldDB" id="A0A1M6MTX0"/>
<dbReference type="EMBL" id="FQZM01000083">
    <property type="protein sequence ID" value="SHJ86703.1"/>
    <property type="molecule type" value="Genomic_DNA"/>
</dbReference>